<protein>
    <submittedName>
        <fullName evidence="3">Uncharacterized protein</fullName>
    </submittedName>
</protein>
<gene>
    <name evidence="3" type="ORF">CAUJ_LOCUS8263</name>
</gene>
<comment type="caution">
    <text evidence="3">The sequence shown here is derived from an EMBL/GenBank/DDBJ whole genome shotgun (WGS) entry which is preliminary data.</text>
</comment>
<dbReference type="Pfam" id="PF01391">
    <property type="entry name" value="Collagen"/>
    <property type="match status" value="1"/>
</dbReference>
<evidence type="ECO:0000256" key="1">
    <source>
        <dbReference type="ARBA" id="ARBA00022737"/>
    </source>
</evidence>
<evidence type="ECO:0000313" key="3">
    <source>
        <dbReference type="EMBL" id="CAD6192344.1"/>
    </source>
</evidence>
<sequence>MGLNGMSGLNGLPGQSGMFGSGSDYRLPGSLNGNFLGQQQNRYPGNSPYGLSSYEIASIISQNPAVLQYILSALQQSGISARTLLVAILSESQSNLGGFNGFSGSGDFFGATEIGSFPGFPGMNGQSGYNGFPGMNGFPGFNELQGMNGLSGFNGISGSSRLPGIGGPSGYNGIPSIRMK</sequence>
<accession>A0A8S1HAA4</accession>
<organism evidence="3 4">
    <name type="scientific">Caenorhabditis auriculariae</name>
    <dbReference type="NCBI Taxonomy" id="2777116"/>
    <lineage>
        <taxon>Eukaryota</taxon>
        <taxon>Metazoa</taxon>
        <taxon>Ecdysozoa</taxon>
        <taxon>Nematoda</taxon>
        <taxon>Chromadorea</taxon>
        <taxon>Rhabditida</taxon>
        <taxon>Rhabditina</taxon>
        <taxon>Rhabditomorpha</taxon>
        <taxon>Rhabditoidea</taxon>
        <taxon>Rhabditidae</taxon>
        <taxon>Peloderinae</taxon>
        <taxon>Caenorhabditis</taxon>
    </lineage>
</organism>
<keyword evidence="2" id="KW-1015">Disulfide bond</keyword>
<dbReference type="EMBL" id="CAJGYM010000027">
    <property type="protein sequence ID" value="CAD6192344.1"/>
    <property type="molecule type" value="Genomic_DNA"/>
</dbReference>
<dbReference type="InterPro" id="IPR008160">
    <property type="entry name" value="Collagen"/>
</dbReference>
<proteinExistence type="predicted"/>
<reference evidence="3" key="1">
    <citation type="submission" date="2020-10" db="EMBL/GenBank/DDBJ databases">
        <authorList>
            <person name="Kikuchi T."/>
        </authorList>
    </citation>
    <scope>NUCLEOTIDE SEQUENCE</scope>
    <source>
        <strain evidence="3">NKZ352</strain>
    </source>
</reference>
<name>A0A8S1HAA4_9PELO</name>
<evidence type="ECO:0000256" key="2">
    <source>
        <dbReference type="ARBA" id="ARBA00023157"/>
    </source>
</evidence>
<dbReference type="AlphaFoldDB" id="A0A8S1HAA4"/>
<keyword evidence="4" id="KW-1185">Reference proteome</keyword>
<evidence type="ECO:0000313" key="4">
    <source>
        <dbReference type="Proteomes" id="UP000835052"/>
    </source>
</evidence>
<keyword evidence="1" id="KW-0677">Repeat</keyword>
<dbReference type="Proteomes" id="UP000835052">
    <property type="component" value="Unassembled WGS sequence"/>
</dbReference>